<evidence type="ECO:0000313" key="2">
    <source>
        <dbReference type="EMBL" id="EBR7748904.1"/>
    </source>
</evidence>
<keyword evidence="1" id="KW-0812">Transmembrane</keyword>
<dbReference type="EMBL" id="AAGTJX010000003">
    <property type="protein sequence ID" value="EBR7748904.1"/>
    <property type="molecule type" value="Genomic_DNA"/>
</dbReference>
<feature type="transmembrane region" description="Helical" evidence="1">
    <location>
        <begin position="220"/>
        <end position="239"/>
    </location>
</feature>
<gene>
    <name evidence="3" type="ORF">B9796_08555</name>
    <name evidence="2" type="ORF">B9797_06010</name>
</gene>
<evidence type="ECO:0000256" key="1">
    <source>
        <dbReference type="SAM" id="Phobius"/>
    </source>
</evidence>
<dbReference type="AlphaFoldDB" id="A0A5U8FG33"/>
<feature type="transmembrane region" description="Helical" evidence="1">
    <location>
        <begin position="192"/>
        <end position="213"/>
    </location>
</feature>
<organism evidence="3">
    <name type="scientific">Salmonella enterica</name>
    <name type="common">Salmonella choleraesuis</name>
    <dbReference type="NCBI Taxonomy" id="28901"/>
    <lineage>
        <taxon>Bacteria</taxon>
        <taxon>Pseudomonadati</taxon>
        <taxon>Pseudomonadota</taxon>
        <taxon>Gammaproteobacteria</taxon>
        <taxon>Enterobacterales</taxon>
        <taxon>Enterobacteriaceae</taxon>
        <taxon>Salmonella</taxon>
    </lineage>
</organism>
<protein>
    <submittedName>
        <fullName evidence="3">Uncharacterized protein</fullName>
    </submittedName>
</protein>
<comment type="caution">
    <text evidence="3">The sequence shown here is derived from an EMBL/GenBank/DDBJ whole genome shotgun (WGS) entry which is preliminary data.</text>
</comment>
<reference evidence="3" key="1">
    <citation type="submission" date="2018-07" db="EMBL/GenBank/DDBJ databases">
        <authorList>
            <consortium name="GenomeTrakr network: Whole genome sequencing for foodborne pathogen traceback"/>
        </authorList>
    </citation>
    <scope>NUCLEOTIDE SEQUENCE</scope>
    <source>
        <strain evidence="2">CNSV-T3-MD10-10-RV-C</strain>
        <strain evidence="3">CNSV-T3-MD10-10-RV-D</strain>
    </source>
</reference>
<proteinExistence type="predicted"/>
<accession>A0A5U8FG33</accession>
<name>A0A5U8FG33_SALER</name>
<evidence type="ECO:0000313" key="3">
    <source>
        <dbReference type="EMBL" id="EBR7789518.1"/>
    </source>
</evidence>
<dbReference type="EMBL" id="AAGTJB010000007">
    <property type="protein sequence ID" value="EBR7789518.1"/>
    <property type="molecule type" value="Genomic_DNA"/>
</dbReference>
<feature type="transmembrane region" description="Helical" evidence="1">
    <location>
        <begin position="162"/>
        <end position="180"/>
    </location>
</feature>
<keyword evidence="1" id="KW-0472">Membrane</keyword>
<keyword evidence="1" id="KW-1133">Transmembrane helix</keyword>
<sequence length="262" mass="30232">MLKHKEDERSLIESKNQLDMQLEFLINEIQVGRDKNVLVALLNKLQFQFSTYITEFENFIVRVSENGFFRSKAEINDVLISIENVLNSSAIVAESINEVSRMFGLPLPYQYGHFLTTTQIILKTHRKKKAKEIFEIYKTKGLSTYGFDSKEKIHLNRHGFDMVRFISFILGLICTLYFLYEFKTGNINNGISWFNYRLFIPAGLGAIIFSLFPGSMQLKLRTGLTATGIVAFIVFFYTFNPAKVPDFELHNTDINETSTKTK</sequence>